<evidence type="ECO:0000313" key="2">
    <source>
        <dbReference type="Proteomes" id="UP000274822"/>
    </source>
</evidence>
<reference evidence="1 2" key="1">
    <citation type="journal article" date="2018" name="New Phytol.">
        <title>Phylogenomics of Endogonaceae and evolution of mycorrhizas within Mucoromycota.</title>
        <authorList>
            <person name="Chang Y."/>
            <person name="Desiro A."/>
            <person name="Na H."/>
            <person name="Sandor L."/>
            <person name="Lipzen A."/>
            <person name="Clum A."/>
            <person name="Barry K."/>
            <person name="Grigoriev I.V."/>
            <person name="Martin F.M."/>
            <person name="Stajich J.E."/>
            <person name="Smith M.E."/>
            <person name="Bonito G."/>
            <person name="Spatafora J.W."/>
        </authorList>
    </citation>
    <scope>NUCLEOTIDE SEQUENCE [LARGE SCALE GENOMIC DNA]</scope>
    <source>
        <strain evidence="1 2">AD002</strain>
    </source>
</reference>
<sequence>MNQNKANCLYCFIKEQAKLKGRPLKIICDWDECLMPRDAFTVSKRLKKLETTPLLLIEKKQQRKVEPPKLPEAKLIFTKKLLSNLISDLIIPQNYRANRRGFIPSSQDDAVSCPRKR</sequence>
<proteinExistence type="predicted"/>
<keyword evidence="2" id="KW-1185">Reference proteome</keyword>
<dbReference type="Proteomes" id="UP000274822">
    <property type="component" value="Unassembled WGS sequence"/>
</dbReference>
<accession>A0A433Q9H3</accession>
<organism evidence="1 2">
    <name type="scientific">Jimgerdemannia flammicorona</name>
    <dbReference type="NCBI Taxonomy" id="994334"/>
    <lineage>
        <taxon>Eukaryota</taxon>
        <taxon>Fungi</taxon>
        <taxon>Fungi incertae sedis</taxon>
        <taxon>Mucoromycota</taxon>
        <taxon>Mucoromycotina</taxon>
        <taxon>Endogonomycetes</taxon>
        <taxon>Endogonales</taxon>
        <taxon>Endogonaceae</taxon>
        <taxon>Jimgerdemannia</taxon>
    </lineage>
</organism>
<name>A0A433Q9H3_9FUNG</name>
<evidence type="ECO:0000313" key="1">
    <source>
        <dbReference type="EMBL" id="RUS26435.1"/>
    </source>
</evidence>
<gene>
    <name evidence="1" type="ORF">BC938DRAFT_470772</name>
</gene>
<comment type="caution">
    <text evidence="1">The sequence shown here is derived from an EMBL/GenBank/DDBJ whole genome shotgun (WGS) entry which is preliminary data.</text>
</comment>
<protein>
    <submittedName>
        <fullName evidence="1">Uncharacterized protein</fullName>
    </submittedName>
</protein>
<dbReference type="AlphaFoldDB" id="A0A433Q9H3"/>
<dbReference type="EMBL" id="RBNJ01010447">
    <property type="protein sequence ID" value="RUS26435.1"/>
    <property type="molecule type" value="Genomic_DNA"/>
</dbReference>